<dbReference type="SUPFAM" id="SSF56672">
    <property type="entry name" value="DNA/RNA polymerases"/>
    <property type="match status" value="1"/>
</dbReference>
<reference evidence="4 5" key="1">
    <citation type="journal article" date="2022" name="G3 (Bethesda)">
        <title>Whole-genome sequence and methylome profiling of the almond [Prunus dulcis (Mill.) D.A. Webb] cultivar 'Nonpareil'.</title>
        <authorList>
            <person name="D'Amico-Willman K.M."/>
            <person name="Ouma W.Z."/>
            <person name="Meulia T."/>
            <person name="Sideli G.M."/>
            <person name="Gradziel T.M."/>
            <person name="Fresnedo-Ramirez J."/>
        </authorList>
    </citation>
    <scope>NUCLEOTIDE SEQUENCE [LARGE SCALE GENOMIC DNA]</scope>
    <source>
        <strain evidence="4">Clone GOH B32 T37-40</strain>
    </source>
</reference>
<evidence type="ECO:0000313" key="4">
    <source>
        <dbReference type="EMBL" id="KAI5341380.1"/>
    </source>
</evidence>
<accession>A0AAD4ZCW3</accession>
<dbReference type="GO" id="GO:0003676">
    <property type="term" value="F:nucleic acid binding"/>
    <property type="evidence" value="ECO:0007669"/>
    <property type="project" value="InterPro"/>
</dbReference>
<dbReference type="Proteomes" id="UP001054821">
    <property type="component" value="Chromosome 3"/>
</dbReference>
<dbReference type="Gene3D" id="3.60.10.10">
    <property type="entry name" value="Endonuclease/exonuclease/phosphatase"/>
    <property type="match status" value="1"/>
</dbReference>
<dbReference type="InterPro" id="IPR036691">
    <property type="entry name" value="Endo/exonu/phosph_ase_sf"/>
</dbReference>
<dbReference type="Pfam" id="PF03372">
    <property type="entry name" value="Exo_endo_phos"/>
    <property type="match status" value="1"/>
</dbReference>
<protein>
    <submittedName>
        <fullName evidence="4">Uncharacterized protein</fullName>
    </submittedName>
</protein>
<dbReference type="PANTHER" id="PTHR33710">
    <property type="entry name" value="BNAC02G09200D PROTEIN"/>
    <property type="match status" value="1"/>
</dbReference>
<dbReference type="Pfam" id="PF13456">
    <property type="entry name" value="RVT_3"/>
    <property type="match status" value="1"/>
</dbReference>
<proteinExistence type="predicted"/>
<organism evidence="4 5">
    <name type="scientific">Prunus dulcis</name>
    <name type="common">Almond</name>
    <name type="synonym">Amygdalus dulcis</name>
    <dbReference type="NCBI Taxonomy" id="3755"/>
    <lineage>
        <taxon>Eukaryota</taxon>
        <taxon>Viridiplantae</taxon>
        <taxon>Streptophyta</taxon>
        <taxon>Embryophyta</taxon>
        <taxon>Tracheophyta</taxon>
        <taxon>Spermatophyta</taxon>
        <taxon>Magnoliopsida</taxon>
        <taxon>eudicotyledons</taxon>
        <taxon>Gunneridae</taxon>
        <taxon>Pentapetalae</taxon>
        <taxon>rosids</taxon>
        <taxon>fabids</taxon>
        <taxon>Rosales</taxon>
        <taxon>Rosaceae</taxon>
        <taxon>Amygdaloideae</taxon>
        <taxon>Amygdaleae</taxon>
        <taxon>Prunus</taxon>
    </lineage>
</organism>
<evidence type="ECO:0000259" key="3">
    <source>
        <dbReference type="Pfam" id="PF13966"/>
    </source>
</evidence>
<dbReference type="EMBL" id="JAJFAZ020000003">
    <property type="protein sequence ID" value="KAI5341380.1"/>
    <property type="molecule type" value="Genomic_DNA"/>
</dbReference>
<dbReference type="CDD" id="cd06222">
    <property type="entry name" value="RNase_H_like"/>
    <property type="match status" value="1"/>
</dbReference>
<dbReference type="Pfam" id="PF13966">
    <property type="entry name" value="zf-RVT"/>
    <property type="match status" value="1"/>
</dbReference>
<dbReference type="InterPro" id="IPR036397">
    <property type="entry name" value="RNaseH_sf"/>
</dbReference>
<dbReference type="InterPro" id="IPR005135">
    <property type="entry name" value="Endo/exonuclease/phosphatase"/>
</dbReference>
<dbReference type="InterPro" id="IPR044730">
    <property type="entry name" value="RNase_H-like_dom_plant"/>
</dbReference>
<name>A0AAD4ZCW3_PRUDU</name>
<dbReference type="CDD" id="cd01650">
    <property type="entry name" value="RT_nLTR_like"/>
    <property type="match status" value="1"/>
</dbReference>
<gene>
    <name evidence="4" type="ORF">L3X38_020654</name>
</gene>
<dbReference type="AlphaFoldDB" id="A0AAD4ZCW3"/>
<dbReference type="InterPro" id="IPR043502">
    <property type="entry name" value="DNA/RNA_pol_sf"/>
</dbReference>
<dbReference type="GO" id="GO:0004523">
    <property type="term" value="F:RNA-DNA hybrid ribonuclease activity"/>
    <property type="evidence" value="ECO:0007669"/>
    <property type="project" value="InterPro"/>
</dbReference>
<dbReference type="SUPFAM" id="SSF53098">
    <property type="entry name" value="Ribonuclease H-like"/>
    <property type="match status" value="1"/>
</dbReference>
<feature type="domain" description="RNase H type-1" evidence="2">
    <location>
        <begin position="770"/>
        <end position="889"/>
    </location>
</feature>
<evidence type="ECO:0000313" key="5">
    <source>
        <dbReference type="Proteomes" id="UP001054821"/>
    </source>
</evidence>
<dbReference type="Gene3D" id="3.30.420.10">
    <property type="entry name" value="Ribonuclease H-like superfamily/Ribonuclease H"/>
    <property type="match status" value="1"/>
</dbReference>
<feature type="domain" description="Endonuclease/exonuclease/phosphatase" evidence="1">
    <location>
        <begin position="5"/>
        <end position="146"/>
    </location>
</feature>
<dbReference type="InterPro" id="IPR012337">
    <property type="entry name" value="RNaseH-like_sf"/>
</dbReference>
<dbReference type="InterPro" id="IPR002156">
    <property type="entry name" value="RNaseH_domain"/>
</dbReference>
<keyword evidence="5" id="KW-1185">Reference proteome</keyword>
<sequence>MNIIAWNVRGAGKDRCASSIKDLKKAYAIDVFAILEPRISGPRALTVAQSLGFSHYHIVDASGFSGGVWLLWNGNSVSLQVVAHSSQSITALVTLRNHRWLLTIVYANPCPGIREALWKYFDGLIEASNLPWLVLGDFNDIVSVDEKCGGNLDQGGKKFVEWIDRNHLVDLGFSGAKFTWCNKRNAEGIIWKRLDRGLCSIDWRLLFPEAHLLHLPRVNSDHCPILVRLDSKHYPNRANVPFRFQAMWMSHPDFKEFVTNIWSSGDGHAVHRSARLVAPLGIWNQRIFGCIFTKKIHLLARLAGIQKKLCHEHNPFLSKLEVELTKDYNLLLDQEETFWLQKSRNTWLKEGDRNTRFFHLSTVVRRRRNKLEGLHDDFGDWVTEKQSMKHIIINYFQGLFCTSDLVGDYALLPQLYPSLEEADLEGLTCPVSIEKIKNSVFAIGRLKTPGPDGFPALFYQDYWGVCSDDIISFVQDCFNTATLPDHLNETLIALVPKVERPMFMNQLRPISLCNTLYKVVSKILVARLRPCMTKLVSPNQVSFVPGRQITDNIIVAQEVLHKFKNAKGKKGFIAWKIDLSKAYDRMQWPFIREVLWEFLWRLRLPPKIKTFLWIVCHQKLLTNVQRQKRGLTLAPACPRCDYPMETISHLFKDCPLSLTIWNCLQIGNNPSPEMVDFKEWLLRNLQSKRKVYNGLPWPLVFALYLWFIWKWRCKGIFDQRFVMPGEPHQLILQYALEWFNATNLPSLSYVPSIVQLHWIAPTYGVCKINTDRSRNCVSGLISAGGLLRDNYGAWIKGFSVNLGVGSVLEAELWGIFWGLHLAWESGFRDVEVESDSSVAVALLSSSTISTHPLFSLIRCCKLKVQDGWSCSVKHIFREQNVAADVLASMSSEFGTGVQYFTEVPTFLASCLAEDAIGVTRSRVVCA</sequence>
<evidence type="ECO:0000259" key="2">
    <source>
        <dbReference type="Pfam" id="PF13456"/>
    </source>
</evidence>
<comment type="caution">
    <text evidence="4">The sequence shown here is derived from an EMBL/GenBank/DDBJ whole genome shotgun (WGS) entry which is preliminary data.</text>
</comment>
<evidence type="ECO:0000259" key="1">
    <source>
        <dbReference type="Pfam" id="PF03372"/>
    </source>
</evidence>
<dbReference type="InterPro" id="IPR026960">
    <property type="entry name" value="RVT-Znf"/>
</dbReference>
<dbReference type="PANTHER" id="PTHR33710:SF77">
    <property type="entry name" value="DNASE I-LIKE SUPERFAMILY PROTEIN"/>
    <property type="match status" value="1"/>
</dbReference>
<feature type="domain" description="Reverse transcriptase zinc-binding" evidence="3">
    <location>
        <begin position="581"/>
        <end position="661"/>
    </location>
</feature>
<dbReference type="SUPFAM" id="SSF56219">
    <property type="entry name" value="DNase I-like"/>
    <property type="match status" value="1"/>
</dbReference>